<protein>
    <submittedName>
        <fullName evidence="1">Uncharacterized protein</fullName>
    </submittedName>
</protein>
<gene>
    <name evidence="1" type="ordered locus">PSPA7_6389</name>
</gene>
<dbReference type="AlphaFoldDB" id="A0A4D6FS18"/>
<proteinExistence type="predicted"/>
<name>A0A4D6FS18_PSEP7</name>
<dbReference type="Proteomes" id="UP000001582">
    <property type="component" value="Chromosome"/>
</dbReference>
<evidence type="ECO:0000313" key="2">
    <source>
        <dbReference type="Proteomes" id="UP000001582"/>
    </source>
</evidence>
<organism evidence="1 2">
    <name type="scientific">Pseudomonas paraeruginosa (strain DSM 24068 / PA7)</name>
    <name type="common">Pseudomonas aeruginosa (strain PA7)</name>
    <dbReference type="NCBI Taxonomy" id="381754"/>
    <lineage>
        <taxon>Bacteria</taxon>
        <taxon>Pseudomonadati</taxon>
        <taxon>Pseudomonadota</taxon>
        <taxon>Gammaproteobacteria</taxon>
        <taxon>Pseudomonadales</taxon>
        <taxon>Pseudomonadaceae</taxon>
        <taxon>Pseudomonas</taxon>
        <taxon>Pseudomonas paraeruginosa</taxon>
    </lineage>
</organism>
<reference evidence="1 2" key="2">
    <citation type="journal article" date="2010" name="PLoS ONE">
        <title>Complete genome sequence of the multiresistant taxonomic outlier Pseudomonas aeruginosa PA7.</title>
        <authorList>
            <person name="Roy P.H."/>
            <person name="Tetu S.G."/>
            <person name="Larouche A."/>
            <person name="Elbourne L."/>
            <person name="Tremblay S."/>
            <person name="Ren Q."/>
            <person name="Dodson R."/>
            <person name="Harkins D."/>
            <person name="Shay R."/>
            <person name="Watkins K."/>
            <person name="Mahamoud Y."/>
            <person name="Paulsen I.T."/>
        </authorList>
    </citation>
    <scope>NUCLEOTIDE SEQUENCE [LARGE SCALE GENOMIC DNA]</scope>
    <source>
        <strain evidence="1 2">PA7</strain>
    </source>
</reference>
<accession>A0A4D6FS18</accession>
<dbReference type="KEGG" id="pap:PSPA7_6389"/>
<dbReference type="EMBL" id="CP000744">
    <property type="protein sequence ID" value="QCB64563.1"/>
    <property type="molecule type" value="Genomic_DNA"/>
</dbReference>
<reference evidence="1 2" key="1">
    <citation type="submission" date="2007-06" db="EMBL/GenBank/DDBJ databases">
        <authorList>
            <person name="Dodson R.J."/>
            <person name="Harkins D."/>
            <person name="Paulsen I.T."/>
        </authorList>
    </citation>
    <scope>NUCLEOTIDE SEQUENCE [LARGE SCALE GENOMIC DNA]</scope>
    <source>
        <strain evidence="1 2">PA7</strain>
    </source>
</reference>
<evidence type="ECO:0000313" key="1">
    <source>
        <dbReference type="EMBL" id="QCB64563.1"/>
    </source>
</evidence>
<sequence length="98" mass="10939">MTVGLRLRDARTGTSKLDIGDFTVSVVYQEEIIVQLPGRVEVPGVNPTEYGAFFIPPSYGSSVYRYMPWVKVETGSVVWTLASDGGKVPWLLIVVRYR</sequence>